<dbReference type="GO" id="GO:0008270">
    <property type="term" value="F:zinc ion binding"/>
    <property type="evidence" value="ECO:0007669"/>
    <property type="project" value="UniProtKB-UniRule"/>
</dbReference>
<comment type="function">
    <text evidence="4">Involved in the maturation of [NiFe] hydrogenases. Required for nickel insertion into the metal center of the hydrogenase.</text>
</comment>
<dbReference type="InterPro" id="IPR000688">
    <property type="entry name" value="HypA/HybF"/>
</dbReference>
<feature type="binding site" evidence="4">
    <location>
        <position position="89"/>
    </location>
    <ligand>
        <name>Zn(2+)</name>
        <dbReference type="ChEBI" id="CHEBI:29105"/>
    </ligand>
</feature>
<evidence type="ECO:0000256" key="2">
    <source>
        <dbReference type="ARBA" id="ARBA00022723"/>
    </source>
</evidence>
<feature type="binding site" evidence="4">
    <location>
        <position position="2"/>
    </location>
    <ligand>
        <name>Ni(2+)</name>
        <dbReference type="ChEBI" id="CHEBI:49786"/>
    </ligand>
</feature>
<organism evidence="5 6">
    <name type="scientific">endosymbiont of Escarpia spicata</name>
    <dbReference type="NCBI Taxonomy" id="2200908"/>
    <lineage>
        <taxon>Bacteria</taxon>
        <taxon>Pseudomonadati</taxon>
        <taxon>Pseudomonadota</taxon>
        <taxon>Gammaproteobacteria</taxon>
        <taxon>sulfur-oxidizing symbionts</taxon>
    </lineage>
</organism>
<dbReference type="HAMAP" id="MF_00213">
    <property type="entry name" value="HypA_HybF"/>
    <property type="match status" value="1"/>
</dbReference>
<sequence>MHELAVCQAMLEQVADIASREQASEITRIVVRIGPLSGVVPELLEQAFTIARAGTIAQQAELITESTSIRVRCSQCGAETEAGINRMICGECGDYHTQLLSGDELLLASVELNRAEQAVE</sequence>
<dbReference type="Pfam" id="PF01155">
    <property type="entry name" value="HypA"/>
    <property type="match status" value="1"/>
</dbReference>
<gene>
    <name evidence="4" type="primary">hypA</name>
    <name evidence="5" type="ORF">DIZ78_08540</name>
</gene>
<comment type="caution">
    <text evidence="5">The sequence shown here is derived from an EMBL/GenBank/DDBJ whole genome shotgun (WGS) entry which is preliminary data.</text>
</comment>
<comment type="similarity">
    <text evidence="4">Belongs to the HypA/HybF family.</text>
</comment>
<evidence type="ECO:0000256" key="4">
    <source>
        <dbReference type="HAMAP-Rule" id="MF_00213"/>
    </source>
</evidence>
<keyword evidence="6" id="KW-1185">Reference proteome</keyword>
<proteinExistence type="inferred from homology"/>
<feature type="binding site" evidence="4">
    <location>
        <position position="76"/>
    </location>
    <ligand>
        <name>Zn(2+)</name>
        <dbReference type="ChEBI" id="CHEBI:29105"/>
    </ligand>
</feature>
<feature type="binding site" evidence="4">
    <location>
        <position position="92"/>
    </location>
    <ligand>
        <name>Zn(2+)</name>
        <dbReference type="ChEBI" id="CHEBI:29105"/>
    </ligand>
</feature>
<dbReference type="AlphaFoldDB" id="A0A370DMS4"/>
<dbReference type="PANTHER" id="PTHR34535:SF3">
    <property type="entry name" value="HYDROGENASE MATURATION FACTOR HYPA"/>
    <property type="match status" value="1"/>
</dbReference>
<name>A0A370DMS4_9GAMM</name>
<dbReference type="Proteomes" id="UP000254771">
    <property type="component" value="Unassembled WGS sequence"/>
</dbReference>
<evidence type="ECO:0000256" key="3">
    <source>
        <dbReference type="ARBA" id="ARBA00022833"/>
    </source>
</evidence>
<evidence type="ECO:0000313" key="5">
    <source>
        <dbReference type="EMBL" id="RDH86222.1"/>
    </source>
</evidence>
<accession>A0A370DMS4</accession>
<dbReference type="GO" id="GO:0051604">
    <property type="term" value="P:protein maturation"/>
    <property type="evidence" value="ECO:0007669"/>
    <property type="project" value="InterPro"/>
</dbReference>
<evidence type="ECO:0000256" key="1">
    <source>
        <dbReference type="ARBA" id="ARBA00022596"/>
    </source>
</evidence>
<dbReference type="Gene3D" id="3.30.2320.80">
    <property type="match status" value="1"/>
</dbReference>
<feature type="binding site" evidence="4">
    <location>
        <position position="73"/>
    </location>
    <ligand>
        <name>Zn(2+)</name>
        <dbReference type="ChEBI" id="CHEBI:29105"/>
    </ligand>
</feature>
<protein>
    <recommendedName>
        <fullName evidence="4">Hydrogenase maturation factor HypA</fullName>
    </recommendedName>
</protein>
<reference evidence="5 6" key="1">
    <citation type="journal article" date="2018" name="ISME J.">
        <title>Endosymbiont genomes yield clues of tubeworm success.</title>
        <authorList>
            <person name="Li Y."/>
            <person name="Liles M.R."/>
            <person name="Halanych K.M."/>
        </authorList>
    </citation>
    <scope>NUCLEOTIDE SEQUENCE [LARGE SCALE GENOMIC DNA]</scope>
    <source>
        <strain evidence="5">A1462</strain>
    </source>
</reference>
<keyword evidence="1 4" id="KW-0533">Nickel</keyword>
<keyword evidence="2 4" id="KW-0479">Metal-binding</keyword>
<dbReference type="GO" id="GO:0016151">
    <property type="term" value="F:nickel cation binding"/>
    <property type="evidence" value="ECO:0007669"/>
    <property type="project" value="UniProtKB-UniRule"/>
</dbReference>
<keyword evidence="3 4" id="KW-0862">Zinc</keyword>
<dbReference type="PANTHER" id="PTHR34535">
    <property type="entry name" value="HYDROGENASE MATURATION FACTOR HYPA"/>
    <property type="match status" value="1"/>
</dbReference>
<dbReference type="EMBL" id="QFXE01000010">
    <property type="protein sequence ID" value="RDH86222.1"/>
    <property type="molecule type" value="Genomic_DNA"/>
</dbReference>
<dbReference type="PIRSF" id="PIRSF004761">
    <property type="entry name" value="Hydrgn_mat_HypA"/>
    <property type="match status" value="1"/>
</dbReference>
<evidence type="ECO:0000313" key="6">
    <source>
        <dbReference type="Proteomes" id="UP000254771"/>
    </source>
</evidence>